<reference evidence="3" key="1">
    <citation type="submission" date="2020-12" db="EMBL/GenBank/DDBJ databases">
        <title>WGS assembly of Carya illinoinensis cv. Pawnee.</title>
        <authorList>
            <person name="Platts A."/>
            <person name="Shu S."/>
            <person name="Wright S."/>
            <person name="Barry K."/>
            <person name="Edger P."/>
            <person name="Pires J.C."/>
            <person name="Schmutz J."/>
        </authorList>
    </citation>
    <scope>NUCLEOTIDE SEQUENCE</scope>
    <source>
        <tissue evidence="3">Leaf</tissue>
    </source>
</reference>
<dbReference type="PANTHER" id="PTHR31374:SF199">
    <property type="entry name" value="SMALL AUXIN-UP RNA-RELATED"/>
    <property type="match status" value="1"/>
</dbReference>
<feature type="region of interest" description="Disordered" evidence="2">
    <location>
        <begin position="29"/>
        <end position="66"/>
    </location>
</feature>
<accession>A0A8T1NWS7</accession>
<comment type="similarity">
    <text evidence="1">Belongs to the ARG7 family.</text>
</comment>
<dbReference type="Proteomes" id="UP000811609">
    <property type="component" value="Chromosome 11"/>
</dbReference>
<name>A0A8T1NWS7_CARIL</name>
<dbReference type="AlphaFoldDB" id="A0A8T1NWS7"/>
<dbReference type="Pfam" id="PF02519">
    <property type="entry name" value="Auxin_inducible"/>
    <property type="match status" value="1"/>
</dbReference>
<dbReference type="PANTHER" id="PTHR31374">
    <property type="entry name" value="AUXIN-INDUCED PROTEIN-LIKE-RELATED"/>
    <property type="match status" value="1"/>
</dbReference>
<evidence type="ECO:0000313" key="4">
    <source>
        <dbReference type="Proteomes" id="UP000811609"/>
    </source>
</evidence>
<evidence type="ECO:0000313" key="3">
    <source>
        <dbReference type="EMBL" id="KAG6634895.1"/>
    </source>
</evidence>
<dbReference type="InterPro" id="IPR003676">
    <property type="entry name" value="SAUR_fam"/>
</dbReference>
<organism evidence="3 4">
    <name type="scientific">Carya illinoinensis</name>
    <name type="common">Pecan</name>
    <dbReference type="NCBI Taxonomy" id="32201"/>
    <lineage>
        <taxon>Eukaryota</taxon>
        <taxon>Viridiplantae</taxon>
        <taxon>Streptophyta</taxon>
        <taxon>Embryophyta</taxon>
        <taxon>Tracheophyta</taxon>
        <taxon>Spermatophyta</taxon>
        <taxon>Magnoliopsida</taxon>
        <taxon>eudicotyledons</taxon>
        <taxon>Gunneridae</taxon>
        <taxon>Pentapetalae</taxon>
        <taxon>rosids</taxon>
        <taxon>fabids</taxon>
        <taxon>Fagales</taxon>
        <taxon>Juglandaceae</taxon>
        <taxon>Carya</taxon>
    </lineage>
</organism>
<sequence>MDVVKKRGKKNLIVKTWERCQSFGALNKIKQSSSPSHRSDVSSLTRSKSRDCIAKPNSKNQFESRKNKSKAVPEGCFAVYVGAQKQRFVVKTKLVNHPLFKMLLDDAELEYGYNSEGPILLPCEVELFYKVLEEMKYSRRDEIFSPVQNLIPKVYCPFLLCSPARRPIYCENKDTAGTHAYSYRRLNPGLKNAS</sequence>
<gene>
    <name evidence="3" type="ORF">CIPAW_11G004100</name>
</gene>
<keyword evidence="4" id="KW-1185">Reference proteome</keyword>
<dbReference type="EMBL" id="CM031819">
    <property type="protein sequence ID" value="KAG6634895.1"/>
    <property type="molecule type" value="Genomic_DNA"/>
</dbReference>
<evidence type="ECO:0000256" key="2">
    <source>
        <dbReference type="SAM" id="MobiDB-lite"/>
    </source>
</evidence>
<proteinExistence type="inferred from homology"/>
<protein>
    <submittedName>
        <fullName evidence="3">Uncharacterized protein</fullName>
    </submittedName>
</protein>
<evidence type="ECO:0000256" key="1">
    <source>
        <dbReference type="ARBA" id="ARBA00006974"/>
    </source>
</evidence>
<dbReference type="GO" id="GO:0009733">
    <property type="term" value="P:response to auxin"/>
    <property type="evidence" value="ECO:0007669"/>
    <property type="project" value="InterPro"/>
</dbReference>
<comment type="caution">
    <text evidence="3">The sequence shown here is derived from an EMBL/GenBank/DDBJ whole genome shotgun (WGS) entry which is preliminary data.</text>
</comment>